<accession>A0A368JT42</accession>
<gene>
    <name evidence="1" type="ORF">DUE52_08395</name>
</gene>
<protein>
    <submittedName>
        <fullName evidence="1">Uncharacterized protein</fullName>
    </submittedName>
</protein>
<evidence type="ECO:0000313" key="1">
    <source>
        <dbReference type="EMBL" id="RCR69854.1"/>
    </source>
</evidence>
<keyword evidence="2" id="KW-1185">Reference proteome</keyword>
<evidence type="ECO:0000313" key="2">
    <source>
        <dbReference type="Proteomes" id="UP000253383"/>
    </source>
</evidence>
<proteinExistence type="predicted"/>
<dbReference type="AlphaFoldDB" id="A0A368JT42"/>
<dbReference type="EMBL" id="QOWE01000006">
    <property type="protein sequence ID" value="RCR69854.1"/>
    <property type="molecule type" value="Genomic_DNA"/>
</dbReference>
<dbReference type="Proteomes" id="UP000253383">
    <property type="component" value="Unassembled WGS sequence"/>
</dbReference>
<name>A0A368JT42_9BACT</name>
<dbReference type="OrthoDB" id="962000at2"/>
<comment type="caution">
    <text evidence="1">The sequence shown here is derived from an EMBL/GenBank/DDBJ whole genome shotgun (WGS) entry which is preliminary data.</text>
</comment>
<organism evidence="1 2">
    <name type="scientific">Larkinella punicea</name>
    <dbReference type="NCBI Taxonomy" id="2315727"/>
    <lineage>
        <taxon>Bacteria</taxon>
        <taxon>Pseudomonadati</taxon>
        <taxon>Bacteroidota</taxon>
        <taxon>Cytophagia</taxon>
        <taxon>Cytophagales</taxon>
        <taxon>Spirosomataceae</taxon>
        <taxon>Larkinella</taxon>
    </lineage>
</organism>
<dbReference type="RefSeq" id="WP_133299792.1">
    <property type="nucleotide sequence ID" value="NZ_QOWE01000006.1"/>
</dbReference>
<sequence>MFESIRSYLRLRRLAKALHESQDNQYTNQIDAMRACNRLFRDGGKEFSVVKHKSETLFWVVSKKSAEALIKEGHQILKPYK</sequence>
<reference evidence="1 2" key="1">
    <citation type="submission" date="2018-07" db="EMBL/GenBank/DDBJ databases">
        <title>Genome analysis of Larkinella rosea.</title>
        <authorList>
            <person name="Zhou Z."/>
            <person name="Wang G."/>
        </authorList>
    </citation>
    <scope>NUCLEOTIDE SEQUENCE [LARGE SCALE GENOMIC DNA]</scope>
    <source>
        <strain evidence="2">zzj9</strain>
    </source>
</reference>